<name>A0A291M079_9RHOB</name>
<dbReference type="KEGG" id="cmag:CBW24_08950"/>
<proteinExistence type="predicted"/>
<feature type="region of interest" description="Disordered" evidence="1">
    <location>
        <begin position="1"/>
        <end position="23"/>
    </location>
</feature>
<evidence type="ECO:0000313" key="3">
    <source>
        <dbReference type="Proteomes" id="UP000219050"/>
    </source>
</evidence>
<evidence type="ECO:0000256" key="1">
    <source>
        <dbReference type="SAM" id="MobiDB-lite"/>
    </source>
</evidence>
<dbReference type="AlphaFoldDB" id="A0A291M079"/>
<sequence length="403" mass="42075">MQEGHGMVDMDDPHHDGPDEADGDSFALLDFALTPAPARQVAQAFAASLAPVADASGSDAAPGGLSRLWTRLRGARAPVPDPVQETLAVHPDEMIPDGPMARLSLVPPAEGAHGLGPVRLSGPLGPGAYTLIERRLPPGDPHDAWAKLSAALGPAELFCFRYSGQTHPGADFRFRVLTGGRATRDVRARSPEGVSVEAPWQGHDTGMPHPFEAESLPPPGAAPMTLMNAGRLASILTAMGLAPEDMFYDVALRRDMLVLADMPGGLPLDAVLARAGQGPLRRPSDPAPAVAPVPDDTSTFAVTPLDAPQTPAADPALPASSESWEDEVTAILVAAVEAGLPEEEQVPWLDQLTGQLNSGDIDGALTRAAELIRHGDRPAEQRIAAAARLAALFEARNDGAPLS</sequence>
<feature type="compositionally biased region" description="Basic and acidic residues" evidence="1">
    <location>
        <begin position="1"/>
        <end position="18"/>
    </location>
</feature>
<dbReference type="EMBL" id="CP021404">
    <property type="protein sequence ID" value="ATI42125.1"/>
    <property type="molecule type" value="Genomic_DNA"/>
</dbReference>
<protein>
    <submittedName>
        <fullName evidence="2">Uncharacterized protein</fullName>
    </submittedName>
</protein>
<evidence type="ECO:0000313" key="2">
    <source>
        <dbReference type="EMBL" id="ATI42125.1"/>
    </source>
</evidence>
<reference evidence="2 3" key="1">
    <citation type="submission" date="2017-05" db="EMBL/GenBank/DDBJ databases">
        <title>Comparative genomic and metabolic analysis of manganese-oxidizing mechanisms in Celeribater manganoxidans DY25T: its adaption to the environment of polymetallic nodule.</title>
        <authorList>
            <person name="Wang X."/>
        </authorList>
    </citation>
    <scope>NUCLEOTIDE SEQUENCE [LARGE SCALE GENOMIC DNA]</scope>
    <source>
        <strain evidence="2 3">DY25</strain>
    </source>
</reference>
<gene>
    <name evidence="2" type="ORF">CBW24_08950</name>
</gene>
<organism evidence="2 3">
    <name type="scientific">Pacificitalea manganoxidans</name>
    <dbReference type="NCBI Taxonomy" id="1411902"/>
    <lineage>
        <taxon>Bacteria</taxon>
        <taxon>Pseudomonadati</taxon>
        <taxon>Pseudomonadota</taxon>
        <taxon>Alphaproteobacteria</taxon>
        <taxon>Rhodobacterales</taxon>
        <taxon>Paracoccaceae</taxon>
        <taxon>Pacificitalea</taxon>
    </lineage>
</organism>
<accession>A0A291M079</accession>
<keyword evidence="3" id="KW-1185">Reference proteome</keyword>
<dbReference type="Proteomes" id="UP000219050">
    <property type="component" value="Chromosome"/>
</dbReference>